<evidence type="ECO:0000256" key="5">
    <source>
        <dbReference type="ARBA" id="ARBA00022989"/>
    </source>
</evidence>
<dbReference type="AlphaFoldDB" id="A0A1G9SNH7"/>
<keyword evidence="4" id="KW-0125">Carotenoid biosynthesis</keyword>
<dbReference type="RefSeq" id="WP_089731232.1">
    <property type="nucleotide sequence ID" value="NZ_FNIA01000001.1"/>
</dbReference>
<dbReference type="STRING" id="996166.SAMN05192554_101283"/>
<evidence type="ECO:0000256" key="3">
    <source>
        <dbReference type="ARBA" id="ARBA00022692"/>
    </source>
</evidence>
<dbReference type="NCBIfam" id="TIGR03462">
    <property type="entry name" value="CarR_dom_SF"/>
    <property type="match status" value="2"/>
</dbReference>
<dbReference type="GO" id="GO:0016020">
    <property type="term" value="C:membrane"/>
    <property type="evidence" value="ECO:0007669"/>
    <property type="project" value="UniProtKB-SubCell"/>
</dbReference>
<feature type="transmembrane region" description="Helical" evidence="8">
    <location>
        <begin position="161"/>
        <end position="180"/>
    </location>
</feature>
<keyword evidence="7" id="KW-0413">Isomerase</keyword>
<accession>A0A1G9SNH7</accession>
<evidence type="ECO:0000313" key="11">
    <source>
        <dbReference type="Proteomes" id="UP000199370"/>
    </source>
</evidence>
<proteinExistence type="predicted"/>
<feature type="transmembrane region" description="Helical" evidence="8">
    <location>
        <begin position="6"/>
        <end position="23"/>
    </location>
</feature>
<comment type="pathway">
    <text evidence="2">Carotenoid biosynthesis.</text>
</comment>
<evidence type="ECO:0000256" key="4">
    <source>
        <dbReference type="ARBA" id="ARBA00022746"/>
    </source>
</evidence>
<dbReference type="EMBL" id="FNIA01000001">
    <property type="protein sequence ID" value="SDM37063.1"/>
    <property type="molecule type" value="Genomic_DNA"/>
</dbReference>
<dbReference type="GO" id="GO:0016117">
    <property type="term" value="P:carotenoid biosynthetic process"/>
    <property type="evidence" value="ECO:0007669"/>
    <property type="project" value="UniProtKB-KW"/>
</dbReference>
<sequence>MTSIPSYTAFLVVFVGIPIAMLVRRGRRERRRHAGVATGLMVAAALVYTTPWDNYLIGQGVWWYADGAVTARIWLAPVEEYLFIALQPVLAALWIYHRGWADAGTAPNDPPAADVTTDGGYVTTPVPRDTATMTFPRVGGALAWLAVAAVGLWAVTTGPGYYLGAILAWAAPVLALQWAIGGGFLWTIRRRLALLVAVPTGYLWAADWLAIELGIWAISPTHTTGVGLLGLPVEEMTFFLVTNLLVVQGIVLFHRVVERWR</sequence>
<dbReference type="GO" id="GO:0016872">
    <property type="term" value="F:intramolecular lyase activity"/>
    <property type="evidence" value="ECO:0007669"/>
    <property type="project" value="InterPro"/>
</dbReference>
<dbReference type="Proteomes" id="UP000199370">
    <property type="component" value="Unassembled WGS sequence"/>
</dbReference>
<organism evidence="10 11">
    <name type="scientific">Haloarchaeobius iranensis</name>
    <dbReference type="NCBI Taxonomy" id="996166"/>
    <lineage>
        <taxon>Archaea</taxon>
        <taxon>Methanobacteriati</taxon>
        <taxon>Methanobacteriota</taxon>
        <taxon>Stenosarchaea group</taxon>
        <taxon>Halobacteria</taxon>
        <taxon>Halobacteriales</taxon>
        <taxon>Halorubellaceae</taxon>
        <taxon>Haloarchaeobius</taxon>
    </lineage>
</organism>
<feature type="domain" description="Lycopene cyclase" evidence="9">
    <location>
        <begin position="7"/>
        <end position="91"/>
    </location>
</feature>
<keyword evidence="3 8" id="KW-0812">Transmembrane</keyword>
<dbReference type="Pfam" id="PF18916">
    <property type="entry name" value="Lycopene_cyc"/>
    <property type="match status" value="2"/>
</dbReference>
<evidence type="ECO:0000256" key="2">
    <source>
        <dbReference type="ARBA" id="ARBA00004829"/>
    </source>
</evidence>
<gene>
    <name evidence="10" type="ORF">SAMN05192554_101283</name>
</gene>
<reference evidence="10 11" key="1">
    <citation type="submission" date="2016-10" db="EMBL/GenBank/DDBJ databases">
        <authorList>
            <person name="de Groot N.N."/>
        </authorList>
    </citation>
    <scope>NUCLEOTIDE SEQUENCE [LARGE SCALE GENOMIC DNA]</scope>
    <source>
        <strain evidence="11">EB21,IBRC-M 10013,KCTC 4048</strain>
    </source>
</reference>
<evidence type="ECO:0000313" key="10">
    <source>
        <dbReference type="EMBL" id="SDM37063.1"/>
    </source>
</evidence>
<evidence type="ECO:0000256" key="8">
    <source>
        <dbReference type="SAM" id="Phobius"/>
    </source>
</evidence>
<keyword evidence="6 8" id="KW-0472">Membrane</keyword>
<dbReference type="GO" id="GO:0045436">
    <property type="term" value="F:lycopene beta cyclase activity"/>
    <property type="evidence" value="ECO:0007669"/>
    <property type="project" value="UniProtKB-ARBA"/>
</dbReference>
<dbReference type="InterPro" id="IPR017825">
    <property type="entry name" value="Lycopene_cyclase_dom"/>
</dbReference>
<feature type="domain" description="Lycopene cyclase" evidence="9">
    <location>
        <begin position="191"/>
        <end position="247"/>
    </location>
</feature>
<evidence type="ECO:0000256" key="7">
    <source>
        <dbReference type="ARBA" id="ARBA00023235"/>
    </source>
</evidence>
<protein>
    <recommendedName>
        <fullName evidence="9">Lycopene cyclase domain-containing protein</fullName>
    </recommendedName>
</protein>
<evidence type="ECO:0000256" key="6">
    <source>
        <dbReference type="ARBA" id="ARBA00023136"/>
    </source>
</evidence>
<feature type="transmembrane region" description="Helical" evidence="8">
    <location>
        <begin position="238"/>
        <end position="257"/>
    </location>
</feature>
<comment type="subcellular location">
    <subcellularLocation>
        <location evidence="1">Membrane</location>
        <topology evidence="1">Multi-pass membrane protein</topology>
    </subcellularLocation>
</comment>
<keyword evidence="11" id="KW-1185">Reference proteome</keyword>
<feature type="transmembrane region" description="Helical" evidence="8">
    <location>
        <begin position="192"/>
        <end position="218"/>
    </location>
</feature>
<keyword evidence="5 8" id="KW-1133">Transmembrane helix</keyword>
<name>A0A1G9SNH7_9EURY</name>
<dbReference type="OrthoDB" id="241129at2157"/>
<evidence type="ECO:0000259" key="9">
    <source>
        <dbReference type="Pfam" id="PF18916"/>
    </source>
</evidence>
<feature type="transmembrane region" description="Helical" evidence="8">
    <location>
        <begin position="138"/>
        <end position="155"/>
    </location>
</feature>
<evidence type="ECO:0000256" key="1">
    <source>
        <dbReference type="ARBA" id="ARBA00004141"/>
    </source>
</evidence>